<dbReference type="Proteomes" id="UP001652625">
    <property type="component" value="Chromosome 10"/>
</dbReference>
<gene>
    <name evidence="12" type="primary">LOC101237975</name>
</gene>
<dbReference type="PROSITE" id="PS50157">
    <property type="entry name" value="ZINC_FINGER_C2H2_2"/>
    <property type="match status" value="5"/>
</dbReference>
<sequence>MATKPKVKRKNEKVVQIHCEWENCESIVTLQPLEYETFSAHLKEHADEFILRLKEESDLPDEKPLSCCCMWRGCSWEGCEDLMELTRHIMFHGYHSLLRALGKLEQDKMSLNDCLIEQEDQYHMLSCVTTPFLCLWNNCAQEHCCPDKFYRHVEKHVLNSDSICDENNKYRMQCYWNTCSNTFRDKHKLKEHVRVHTHEKLVACPGCGGLFSNRTKLLDHLSRQNTQAYENFQCSHCLKRCASERLLRDHMRHHVNYLKCPHCDMTCPNPGSLKYHIHYRHSDERPYPCAMCDHSFKSNSDLVRHEESHLPKSYICTVTGCSFTTKTSHCLKRHMKITHSENGTKRYICHICNHAYSRGFGLTKHLKKKHNFNWPAGHPRFRYIEYEDGFFRLQMVRFESVELTKRLETEDGNEVAEEEGEEEDSYEVETLYDGIIEVSNNGDINIDGNIEVTYDPTLGILCAVNKENTLYEKEVSNEVEIECEVRDGDEDELLLEKDKDCTGKQSVPENHKDCMDTDIANINNEQLSNNIETKNIYLQPKPAGFDMSVMAQLVALSTGKHSVNNVSEIDNASDATDLVSHIYKQILKASKTKTETSNNFELDDGMVLATRGDQNRLMFEKITTQESAINDEEHASSKEEGDDVGDEEIDEDQREIIQQYLDLQEEIISKNDNFVVKEEIDYIKSPKRKLESENNSPHKRLKKYSKSDDVERMDASHVLLSLKTSDD</sequence>
<keyword evidence="6" id="KW-0238">DNA-binding</keyword>
<dbReference type="PANTHER" id="PTHR24391">
    <property type="entry name" value="HISTONE H4 TRANSCRIPTION FACTOR-RELATED"/>
    <property type="match status" value="1"/>
</dbReference>
<dbReference type="InterPro" id="IPR013087">
    <property type="entry name" value="Znf_C2H2_type"/>
</dbReference>
<dbReference type="PANTHER" id="PTHR24391:SF18">
    <property type="entry name" value="EG:115C2.6 PROTEIN"/>
    <property type="match status" value="1"/>
</dbReference>
<evidence type="ECO:0000256" key="7">
    <source>
        <dbReference type="ARBA" id="ARBA00023242"/>
    </source>
</evidence>
<feature type="domain" description="C2H2-type" evidence="10">
    <location>
        <begin position="347"/>
        <end position="375"/>
    </location>
</feature>
<evidence type="ECO:0000256" key="3">
    <source>
        <dbReference type="ARBA" id="ARBA00022737"/>
    </source>
</evidence>
<evidence type="ECO:0000256" key="9">
    <source>
        <dbReference type="SAM" id="MobiDB-lite"/>
    </source>
</evidence>
<keyword evidence="5" id="KW-0862">Zinc</keyword>
<reference evidence="12" key="1">
    <citation type="submission" date="2025-08" db="UniProtKB">
        <authorList>
            <consortium name="RefSeq"/>
        </authorList>
    </citation>
    <scope>IDENTIFICATION</scope>
</reference>
<protein>
    <submittedName>
        <fullName evidence="12">Histone H4 transcription factor isoform X3</fullName>
    </submittedName>
</protein>
<evidence type="ECO:0000313" key="11">
    <source>
        <dbReference type="Proteomes" id="UP001652625"/>
    </source>
</evidence>
<feature type="region of interest" description="Disordered" evidence="9">
    <location>
        <begin position="624"/>
        <end position="648"/>
    </location>
</feature>
<feature type="domain" description="C2H2-type" evidence="10">
    <location>
        <begin position="287"/>
        <end position="309"/>
    </location>
</feature>
<feature type="domain" description="C2H2-type" evidence="10">
    <location>
        <begin position="172"/>
        <end position="201"/>
    </location>
</feature>
<keyword evidence="2" id="KW-0479">Metal-binding</keyword>
<dbReference type="SUPFAM" id="SSF57667">
    <property type="entry name" value="beta-beta-alpha zinc fingers"/>
    <property type="match status" value="3"/>
</dbReference>
<keyword evidence="7" id="KW-0539">Nucleus</keyword>
<evidence type="ECO:0000256" key="2">
    <source>
        <dbReference type="ARBA" id="ARBA00022723"/>
    </source>
</evidence>
<evidence type="ECO:0000256" key="6">
    <source>
        <dbReference type="ARBA" id="ARBA00023125"/>
    </source>
</evidence>
<dbReference type="SMART" id="SM00355">
    <property type="entry name" value="ZnF_C2H2"/>
    <property type="match status" value="9"/>
</dbReference>
<feature type="region of interest" description="Disordered" evidence="9">
    <location>
        <begin position="685"/>
        <end position="710"/>
    </location>
</feature>
<evidence type="ECO:0000256" key="5">
    <source>
        <dbReference type="ARBA" id="ARBA00022833"/>
    </source>
</evidence>
<keyword evidence="4 8" id="KW-0863">Zinc-finger</keyword>
<accession>A0ABM4CMS6</accession>
<evidence type="ECO:0000256" key="8">
    <source>
        <dbReference type="PROSITE-ProRule" id="PRU00042"/>
    </source>
</evidence>
<dbReference type="InterPro" id="IPR051574">
    <property type="entry name" value="ZnF_E-box_Homeobox"/>
</dbReference>
<feature type="domain" description="C2H2-type" evidence="10">
    <location>
        <begin position="232"/>
        <end position="254"/>
    </location>
</feature>
<dbReference type="Gene3D" id="3.30.160.60">
    <property type="entry name" value="Classic Zinc Finger"/>
    <property type="match status" value="4"/>
</dbReference>
<dbReference type="InterPro" id="IPR036236">
    <property type="entry name" value="Znf_C2H2_sf"/>
</dbReference>
<dbReference type="PROSITE" id="PS00028">
    <property type="entry name" value="ZINC_FINGER_C2H2_1"/>
    <property type="match status" value="5"/>
</dbReference>
<comment type="subcellular location">
    <subcellularLocation>
        <location evidence="1">Nucleus</location>
    </subcellularLocation>
</comment>
<name>A0ABM4CMS6_HYDVU</name>
<organism evidence="11 12">
    <name type="scientific">Hydra vulgaris</name>
    <name type="common">Hydra</name>
    <name type="synonym">Hydra attenuata</name>
    <dbReference type="NCBI Taxonomy" id="6087"/>
    <lineage>
        <taxon>Eukaryota</taxon>
        <taxon>Metazoa</taxon>
        <taxon>Cnidaria</taxon>
        <taxon>Hydrozoa</taxon>
        <taxon>Hydroidolina</taxon>
        <taxon>Anthoathecata</taxon>
        <taxon>Aplanulata</taxon>
        <taxon>Hydridae</taxon>
        <taxon>Hydra</taxon>
    </lineage>
</organism>
<evidence type="ECO:0000259" key="10">
    <source>
        <dbReference type="PROSITE" id="PS50157"/>
    </source>
</evidence>
<keyword evidence="11" id="KW-1185">Reference proteome</keyword>
<keyword evidence="3" id="KW-0677">Repeat</keyword>
<dbReference type="RefSeq" id="XP_065663127.1">
    <property type="nucleotide sequence ID" value="XM_065807055.1"/>
</dbReference>
<dbReference type="Pfam" id="PF00096">
    <property type="entry name" value="zf-C2H2"/>
    <property type="match status" value="1"/>
</dbReference>
<dbReference type="GeneID" id="101237975"/>
<feature type="domain" description="C2H2-type" evidence="10">
    <location>
        <begin position="258"/>
        <end position="286"/>
    </location>
</feature>
<evidence type="ECO:0000256" key="4">
    <source>
        <dbReference type="ARBA" id="ARBA00022771"/>
    </source>
</evidence>
<proteinExistence type="predicted"/>
<evidence type="ECO:0000313" key="12">
    <source>
        <dbReference type="RefSeq" id="XP_065663127.1"/>
    </source>
</evidence>
<evidence type="ECO:0000256" key="1">
    <source>
        <dbReference type="ARBA" id="ARBA00004123"/>
    </source>
</evidence>